<dbReference type="FunFam" id="3.60.40.10:FF:000005">
    <property type="entry name" value="Serine/threonine protein phosphatase"/>
    <property type="match status" value="1"/>
</dbReference>
<dbReference type="InterPro" id="IPR035965">
    <property type="entry name" value="PAS-like_dom_sf"/>
</dbReference>
<dbReference type="OrthoDB" id="118142at2"/>
<dbReference type="InterPro" id="IPR029016">
    <property type="entry name" value="GAF-like_dom_sf"/>
</dbReference>
<dbReference type="InterPro" id="IPR052016">
    <property type="entry name" value="Bact_Sigma-Reg"/>
</dbReference>
<dbReference type="SUPFAM" id="SSF81606">
    <property type="entry name" value="PP2C-like"/>
    <property type="match status" value="1"/>
</dbReference>
<comment type="function">
    <text evidence="13">Primarily acts as an independent SigF regulator that is sensitive to the osmosensory signal, mediating the cross talk of PknD with the SigF regulon. Possesses both phosphatase and kinase activities. The kinase domain functions as a classic anti-sigma factor-like kinase to phosphorylate the anti-anti-sigma factor domain at the canonical regulatory site, and the phosphatase domain antagonizes this activity.</text>
</comment>
<keyword evidence="5" id="KW-0547">Nucleotide-binding</keyword>
<comment type="caution">
    <text evidence="17">The sequence shown here is derived from an EMBL/GenBank/DDBJ whole genome shotgun (WGS) entry which is preliminary data.</text>
</comment>
<evidence type="ECO:0000259" key="16">
    <source>
        <dbReference type="PROSITE" id="PS50112"/>
    </source>
</evidence>
<protein>
    <recommendedName>
        <fullName evidence="1">protein-serine/threonine phosphatase</fullName>
        <ecNumber evidence="1">3.1.3.16</ecNumber>
    </recommendedName>
    <alternativeName>
        <fullName evidence="15">Protein-serine/threonine phosphatase</fullName>
    </alternativeName>
    <alternativeName>
        <fullName evidence="14">Serine/threonine-protein kinase</fullName>
    </alternativeName>
</protein>
<comment type="catalytic activity">
    <reaction evidence="12">
        <text>O-phospho-L-seryl-[protein] + H2O = L-seryl-[protein] + phosphate</text>
        <dbReference type="Rhea" id="RHEA:20629"/>
        <dbReference type="Rhea" id="RHEA-COMP:9863"/>
        <dbReference type="Rhea" id="RHEA-COMP:11604"/>
        <dbReference type="ChEBI" id="CHEBI:15377"/>
        <dbReference type="ChEBI" id="CHEBI:29999"/>
        <dbReference type="ChEBI" id="CHEBI:43474"/>
        <dbReference type="ChEBI" id="CHEBI:83421"/>
        <dbReference type="EC" id="3.1.3.16"/>
    </reaction>
</comment>
<evidence type="ECO:0000256" key="7">
    <source>
        <dbReference type="ARBA" id="ARBA00022801"/>
    </source>
</evidence>
<evidence type="ECO:0000313" key="17">
    <source>
        <dbReference type="EMBL" id="PZG20434.1"/>
    </source>
</evidence>
<dbReference type="Gene3D" id="3.30.450.20">
    <property type="entry name" value="PAS domain"/>
    <property type="match status" value="1"/>
</dbReference>
<dbReference type="RefSeq" id="WP_111178185.1">
    <property type="nucleotide sequence ID" value="NZ_POUD01000026.1"/>
</dbReference>
<dbReference type="EC" id="3.1.3.16" evidence="1"/>
<dbReference type="InterPro" id="IPR001610">
    <property type="entry name" value="PAC"/>
</dbReference>
<dbReference type="CDD" id="cd00130">
    <property type="entry name" value="PAS"/>
    <property type="match status" value="1"/>
</dbReference>
<dbReference type="Pfam" id="PF08447">
    <property type="entry name" value="PAS_3"/>
    <property type="match status" value="1"/>
</dbReference>
<keyword evidence="10" id="KW-0904">Protein phosphatase</keyword>
<evidence type="ECO:0000256" key="12">
    <source>
        <dbReference type="ARBA" id="ARBA00047761"/>
    </source>
</evidence>
<dbReference type="PANTHER" id="PTHR43156">
    <property type="entry name" value="STAGE II SPORULATION PROTEIN E-RELATED"/>
    <property type="match status" value="1"/>
</dbReference>
<dbReference type="GO" id="GO:0005524">
    <property type="term" value="F:ATP binding"/>
    <property type="evidence" value="ECO:0007669"/>
    <property type="project" value="UniProtKB-KW"/>
</dbReference>
<dbReference type="InterPro" id="IPR001932">
    <property type="entry name" value="PPM-type_phosphatase-like_dom"/>
</dbReference>
<keyword evidence="7" id="KW-0378">Hydrolase</keyword>
<name>A0A2W2G0I4_9ACTN</name>
<evidence type="ECO:0000256" key="14">
    <source>
        <dbReference type="ARBA" id="ARBA00075117"/>
    </source>
</evidence>
<evidence type="ECO:0000256" key="8">
    <source>
        <dbReference type="ARBA" id="ARBA00022840"/>
    </source>
</evidence>
<dbReference type="Proteomes" id="UP000249304">
    <property type="component" value="Unassembled WGS sequence"/>
</dbReference>
<dbReference type="Pfam" id="PF07228">
    <property type="entry name" value="SpoIIE"/>
    <property type="match status" value="1"/>
</dbReference>
<evidence type="ECO:0000256" key="1">
    <source>
        <dbReference type="ARBA" id="ARBA00013081"/>
    </source>
</evidence>
<dbReference type="InterPro" id="IPR036457">
    <property type="entry name" value="PPM-type-like_dom_sf"/>
</dbReference>
<organism evidence="17 18">
    <name type="scientific">Nonomuraea aridisoli</name>
    <dbReference type="NCBI Taxonomy" id="2070368"/>
    <lineage>
        <taxon>Bacteria</taxon>
        <taxon>Bacillati</taxon>
        <taxon>Actinomycetota</taxon>
        <taxon>Actinomycetes</taxon>
        <taxon>Streptosporangiales</taxon>
        <taxon>Streptosporangiaceae</taxon>
        <taxon>Nonomuraea</taxon>
    </lineage>
</organism>
<proteinExistence type="predicted"/>
<dbReference type="Gene3D" id="3.30.450.40">
    <property type="match status" value="1"/>
</dbReference>
<evidence type="ECO:0000256" key="13">
    <source>
        <dbReference type="ARBA" id="ARBA00056274"/>
    </source>
</evidence>
<keyword evidence="18" id="KW-1185">Reference proteome</keyword>
<gene>
    <name evidence="17" type="ORF">C1J01_09455</name>
</gene>
<dbReference type="NCBIfam" id="TIGR00229">
    <property type="entry name" value="sensory_box"/>
    <property type="match status" value="1"/>
</dbReference>
<dbReference type="GO" id="GO:0046872">
    <property type="term" value="F:metal ion binding"/>
    <property type="evidence" value="ECO:0007669"/>
    <property type="project" value="UniProtKB-KW"/>
</dbReference>
<dbReference type="PANTHER" id="PTHR43156:SF2">
    <property type="entry name" value="STAGE II SPORULATION PROTEIN E"/>
    <property type="match status" value="1"/>
</dbReference>
<dbReference type="FunFam" id="3.30.450.20:FF:000099">
    <property type="entry name" value="Sensory box sensor histidine kinase"/>
    <property type="match status" value="1"/>
</dbReference>
<dbReference type="InterPro" id="IPR013655">
    <property type="entry name" value="PAS_fold_3"/>
</dbReference>
<reference evidence="17 18" key="1">
    <citation type="submission" date="2018-01" db="EMBL/GenBank/DDBJ databases">
        <title>Draft genome sequence of Nonomuraea sp. KC333.</title>
        <authorList>
            <person name="Sahin N."/>
            <person name="Saygin H."/>
            <person name="Ay H."/>
        </authorList>
    </citation>
    <scope>NUCLEOTIDE SEQUENCE [LARGE SCALE GENOMIC DNA]</scope>
    <source>
        <strain evidence="17 18">KC333</strain>
    </source>
</reference>
<evidence type="ECO:0000256" key="6">
    <source>
        <dbReference type="ARBA" id="ARBA00022777"/>
    </source>
</evidence>
<evidence type="ECO:0000256" key="4">
    <source>
        <dbReference type="ARBA" id="ARBA00022723"/>
    </source>
</evidence>
<dbReference type="SMART" id="SM00086">
    <property type="entry name" value="PAC"/>
    <property type="match status" value="1"/>
</dbReference>
<sequence length="556" mass="61735">MSDNDDQTMRGQTGVEIYAARKFRRRYQSLAEIELQAVWAAEPDGAIIEEMPGWQRMTGLTWEETRGEGWLRAVHPHDRAAVRRRWSSTVHRRTRWNQVFRLRRADGTYRHVRGRAVPVFEEGRLVEWVGTCVDIEQEWQQEQNRRLLDKVAAATADIGDLREVLGLLSQVIVANVSDGCGIYLITEDADQQPGSFLAERVACVSRDGLPPAPLRTERFGEHSGLVEAVRSRRPVHRTFPSGAPPPEMMPPGTEGWFEHARCNSIALVPVLVDGTVAAVVAAGASGSHRPIDVAEIDLLGRILDHAHPHLSNAVRFQRTQRIAVALQHSLLPDLPDLPGVEICARYWPSVTDAEIGGDWYDSFRLPGGATILTIGDVAGHDLAAAVTMSQTRNILRGLAMDRREPPGHLLRRLDRVLEAFRDDTFTTCILARLENVGDRWRLRYSVAGHPPPLLISTGGRGRYLEAAVGPVLGLPVDERRTSAVAALPPYSTLLLYTDGLIEVPGEHLDEGLMRLRRHAAALAHAPLNEFCDQLLAQVLRPHKDDIAMIAVRMSGD</sequence>
<dbReference type="PROSITE" id="PS50112">
    <property type="entry name" value="PAS"/>
    <property type="match status" value="1"/>
</dbReference>
<dbReference type="SMART" id="SM00331">
    <property type="entry name" value="PP2C_SIG"/>
    <property type="match status" value="1"/>
</dbReference>
<evidence type="ECO:0000256" key="5">
    <source>
        <dbReference type="ARBA" id="ARBA00022741"/>
    </source>
</evidence>
<accession>A0A2W2G0I4</accession>
<keyword evidence="9" id="KW-0460">Magnesium</keyword>
<dbReference type="SUPFAM" id="SSF55785">
    <property type="entry name" value="PYP-like sensor domain (PAS domain)"/>
    <property type="match status" value="1"/>
</dbReference>
<keyword evidence="6" id="KW-0418">Kinase</keyword>
<evidence type="ECO:0000256" key="10">
    <source>
        <dbReference type="ARBA" id="ARBA00022912"/>
    </source>
</evidence>
<evidence type="ECO:0000256" key="2">
    <source>
        <dbReference type="ARBA" id="ARBA00022553"/>
    </source>
</evidence>
<dbReference type="AlphaFoldDB" id="A0A2W2G0I4"/>
<keyword evidence="3" id="KW-0808">Transferase</keyword>
<evidence type="ECO:0000256" key="3">
    <source>
        <dbReference type="ARBA" id="ARBA00022679"/>
    </source>
</evidence>
<keyword evidence="2" id="KW-0597">Phosphoprotein</keyword>
<evidence type="ECO:0000313" key="18">
    <source>
        <dbReference type="Proteomes" id="UP000249304"/>
    </source>
</evidence>
<keyword evidence="8" id="KW-0067">ATP-binding</keyword>
<dbReference type="GO" id="GO:0004722">
    <property type="term" value="F:protein serine/threonine phosphatase activity"/>
    <property type="evidence" value="ECO:0007669"/>
    <property type="project" value="UniProtKB-EC"/>
</dbReference>
<keyword evidence="4" id="KW-0479">Metal-binding</keyword>
<feature type="domain" description="PAS" evidence="16">
    <location>
        <begin position="23"/>
        <end position="93"/>
    </location>
</feature>
<keyword evidence="11" id="KW-0464">Manganese</keyword>
<dbReference type="EMBL" id="POUD01000026">
    <property type="protein sequence ID" value="PZG20434.1"/>
    <property type="molecule type" value="Genomic_DNA"/>
</dbReference>
<dbReference type="Gene3D" id="3.60.40.10">
    <property type="entry name" value="PPM-type phosphatase domain"/>
    <property type="match status" value="1"/>
</dbReference>
<evidence type="ECO:0000256" key="9">
    <source>
        <dbReference type="ARBA" id="ARBA00022842"/>
    </source>
</evidence>
<dbReference type="GO" id="GO:0016301">
    <property type="term" value="F:kinase activity"/>
    <property type="evidence" value="ECO:0007669"/>
    <property type="project" value="UniProtKB-KW"/>
</dbReference>
<evidence type="ECO:0000256" key="15">
    <source>
        <dbReference type="ARBA" id="ARBA00081350"/>
    </source>
</evidence>
<evidence type="ECO:0000256" key="11">
    <source>
        <dbReference type="ARBA" id="ARBA00023211"/>
    </source>
</evidence>
<dbReference type="InterPro" id="IPR000014">
    <property type="entry name" value="PAS"/>
</dbReference>
<dbReference type="SUPFAM" id="SSF55781">
    <property type="entry name" value="GAF domain-like"/>
    <property type="match status" value="1"/>
</dbReference>